<keyword evidence="1" id="KW-0472">Membrane</keyword>
<proteinExistence type="predicted"/>
<dbReference type="InterPro" id="IPR046492">
    <property type="entry name" value="DUF6585"/>
</dbReference>
<name>A0A370I1I5_9NOCA</name>
<dbReference type="EMBL" id="QQBC01000008">
    <property type="protein sequence ID" value="RDI64587.1"/>
    <property type="molecule type" value="Genomic_DNA"/>
</dbReference>
<evidence type="ECO:0000313" key="3">
    <source>
        <dbReference type="Proteomes" id="UP000254869"/>
    </source>
</evidence>
<organism evidence="2 3">
    <name type="scientific">Nocardia pseudobrasiliensis</name>
    <dbReference type="NCBI Taxonomy" id="45979"/>
    <lineage>
        <taxon>Bacteria</taxon>
        <taxon>Bacillati</taxon>
        <taxon>Actinomycetota</taxon>
        <taxon>Actinomycetes</taxon>
        <taxon>Mycobacteriales</taxon>
        <taxon>Nocardiaceae</taxon>
        <taxon>Nocardia</taxon>
    </lineage>
</organism>
<accession>A0A370I1I5</accession>
<evidence type="ECO:0000256" key="1">
    <source>
        <dbReference type="SAM" id="Phobius"/>
    </source>
</evidence>
<dbReference type="AlphaFoldDB" id="A0A370I1I5"/>
<feature type="transmembrane region" description="Helical" evidence="1">
    <location>
        <begin position="63"/>
        <end position="96"/>
    </location>
</feature>
<dbReference type="RefSeq" id="WP_068003737.1">
    <property type="nucleotide sequence ID" value="NZ_QQBC01000008.1"/>
</dbReference>
<keyword evidence="1" id="KW-1133">Transmembrane helix</keyword>
<dbReference type="STRING" id="1210086.GCA_001613105_05587"/>
<gene>
    <name evidence="2" type="ORF">DFR76_108420</name>
</gene>
<keyword evidence="3" id="KW-1185">Reference proteome</keyword>
<protein>
    <submittedName>
        <fullName evidence="2">Uncharacterized protein</fullName>
    </submittedName>
</protein>
<comment type="caution">
    <text evidence="2">The sequence shown here is derived from an EMBL/GenBank/DDBJ whole genome shotgun (WGS) entry which is preliminary data.</text>
</comment>
<dbReference type="Proteomes" id="UP000254869">
    <property type="component" value="Unassembled WGS sequence"/>
</dbReference>
<dbReference type="Pfam" id="PF20226">
    <property type="entry name" value="DUF6585"/>
    <property type="match status" value="1"/>
</dbReference>
<keyword evidence="1" id="KW-0812">Transmembrane</keyword>
<reference evidence="2 3" key="1">
    <citation type="submission" date="2018-07" db="EMBL/GenBank/DDBJ databases">
        <title>Genomic Encyclopedia of Type Strains, Phase IV (KMG-IV): sequencing the most valuable type-strain genomes for metagenomic binning, comparative biology and taxonomic classification.</title>
        <authorList>
            <person name="Goeker M."/>
        </authorList>
    </citation>
    <scope>NUCLEOTIDE SEQUENCE [LARGE SCALE GENOMIC DNA]</scope>
    <source>
        <strain evidence="2 3">DSM 44290</strain>
    </source>
</reference>
<evidence type="ECO:0000313" key="2">
    <source>
        <dbReference type="EMBL" id="RDI64587.1"/>
    </source>
</evidence>
<sequence length="304" mass="32776">MTTTPSTLERGDGGTDGRRTVPLTQLIHLMAEYEKLGAHRQTFQPAPISNDTVVRGCALVAGGLLVVGVICAAAGSLVGSAVIGALAVAPLVVMGLRSQHNRHSRGARLDLFDHGMTVYQHGEEIVAFRWDTVEVRQLVIPFRPADAAATDYSFSVSGPGGMRAEFDEHLFADAREWGPHIQSAVTATQLPRVVASIDSEHTVNFGEIAVCLEDIRHAGGAYAWERVQTIDSRDGMVRIKVDGRWVSLAPVGTIPNFYIFNEVAERLRIAAAMDQVALEAVVYEDESDTAASDVEGEGRAREVS</sequence>